<sequence length="222" mass="22919">MTTTAADQAQGAASQVKGQAQQAAGQAKEQATQVAGQAKGRAAAQIDQRSTQAGEQVTSTAQDARSVAEQLRSQGKDKPAQLAETVADRIEQVGNYLKNGDSDQFLSDLERIGRKQPMAITLGGFVLGFAASRFLKASSSQRYQSSPDYRPPSGGPAGTTQPYDYSSRPSIPATTSPATGDLAGTTPIPTVPSTGTTGRIGDEPGEATLAAGVVPRTPERGL</sequence>
<feature type="compositionally biased region" description="Polar residues" evidence="1">
    <location>
        <begin position="187"/>
        <end position="197"/>
    </location>
</feature>
<accession>A0A6J4UB29</accession>
<feature type="region of interest" description="Disordered" evidence="1">
    <location>
        <begin position="1"/>
        <end position="86"/>
    </location>
</feature>
<name>A0A6J4UB29_9ACTN</name>
<dbReference type="AlphaFoldDB" id="A0A6J4UB29"/>
<evidence type="ECO:0000256" key="1">
    <source>
        <dbReference type="SAM" id="MobiDB-lite"/>
    </source>
</evidence>
<feature type="compositionally biased region" description="Polar residues" evidence="1">
    <location>
        <begin position="47"/>
        <end position="63"/>
    </location>
</feature>
<protein>
    <submittedName>
        <fullName evidence="2">Uncharacterized protein</fullName>
    </submittedName>
</protein>
<dbReference type="EMBL" id="CADCWC010000335">
    <property type="protein sequence ID" value="CAA9545200.1"/>
    <property type="molecule type" value="Genomic_DNA"/>
</dbReference>
<reference evidence="2" key="1">
    <citation type="submission" date="2020-02" db="EMBL/GenBank/DDBJ databases">
        <authorList>
            <person name="Meier V. D."/>
        </authorList>
    </citation>
    <scope>NUCLEOTIDE SEQUENCE</scope>
    <source>
        <strain evidence="2">AVDCRST_MAG79</strain>
    </source>
</reference>
<feature type="region of interest" description="Disordered" evidence="1">
    <location>
        <begin position="140"/>
        <end position="222"/>
    </location>
</feature>
<proteinExistence type="predicted"/>
<evidence type="ECO:0000313" key="2">
    <source>
        <dbReference type="EMBL" id="CAA9545200.1"/>
    </source>
</evidence>
<feature type="compositionally biased region" description="Polar residues" evidence="1">
    <location>
        <begin position="158"/>
        <end position="178"/>
    </location>
</feature>
<organism evidence="2">
    <name type="scientific">uncultured Thermoleophilia bacterium</name>
    <dbReference type="NCBI Taxonomy" id="1497501"/>
    <lineage>
        <taxon>Bacteria</taxon>
        <taxon>Bacillati</taxon>
        <taxon>Actinomycetota</taxon>
        <taxon>Thermoleophilia</taxon>
        <taxon>environmental samples</taxon>
    </lineage>
</organism>
<feature type="compositionally biased region" description="Low complexity" evidence="1">
    <location>
        <begin position="1"/>
        <end position="31"/>
    </location>
</feature>
<gene>
    <name evidence="2" type="ORF">AVDCRST_MAG79-2224</name>
</gene>